<organism evidence="6 7">
    <name type="scientific">Billgrantia endophytica</name>
    <dbReference type="NCBI Taxonomy" id="2033802"/>
    <lineage>
        <taxon>Bacteria</taxon>
        <taxon>Pseudomonadati</taxon>
        <taxon>Pseudomonadota</taxon>
        <taxon>Gammaproteobacteria</taxon>
        <taxon>Oceanospirillales</taxon>
        <taxon>Halomonadaceae</taxon>
        <taxon>Billgrantia</taxon>
    </lineage>
</organism>
<feature type="region of interest" description="Disordered" evidence="4">
    <location>
        <begin position="109"/>
        <end position="134"/>
    </location>
</feature>
<evidence type="ECO:0000259" key="5">
    <source>
        <dbReference type="Pfam" id="PF01645"/>
    </source>
</evidence>
<dbReference type="RefSeq" id="WP_102654494.1">
    <property type="nucleotide sequence ID" value="NZ_PNRF01000033.1"/>
</dbReference>
<feature type="domain" description="Glutamate synthase" evidence="5">
    <location>
        <begin position="77"/>
        <end position="334"/>
    </location>
</feature>
<accession>A0A2N7TZQ3</accession>
<proteinExistence type="inferred from homology"/>
<dbReference type="Proteomes" id="UP000235803">
    <property type="component" value="Unassembled WGS sequence"/>
</dbReference>
<dbReference type="PIRSF" id="PIRSF500061">
    <property type="entry name" value="GOGAT_lg2_archl"/>
    <property type="match status" value="1"/>
</dbReference>
<dbReference type="GO" id="GO:0015930">
    <property type="term" value="F:glutamate synthase activity"/>
    <property type="evidence" value="ECO:0007669"/>
    <property type="project" value="InterPro"/>
</dbReference>
<dbReference type="InterPro" id="IPR013785">
    <property type="entry name" value="Aldolase_TIM"/>
</dbReference>
<gene>
    <name evidence="6" type="ORF">C1H69_16555</name>
</gene>
<evidence type="ECO:0000256" key="3">
    <source>
        <dbReference type="PIRNR" id="PIRNR006429"/>
    </source>
</evidence>
<dbReference type="Pfam" id="PF01645">
    <property type="entry name" value="Glu_synthase"/>
    <property type="match status" value="2"/>
</dbReference>
<evidence type="ECO:0000313" key="7">
    <source>
        <dbReference type="Proteomes" id="UP000235803"/>
    </source>
</evidence>
<name>A0A2N7TZQ3_9GAMM</name>
<evidence type="ECO:0000313" key="6">
    <source>
        <dbReference type="EMBL" id="PMR73661.1"/>
    </source>
</evidence>
<keyword evidence="7" id="KW-1185">Reference proteome</keyword>
<dbReference type="SMART" id="SM01240">
    <property type="entry name" value="IMPDH"/>
    <property type="match status" value="1"/>
</dbReference>
<evidence type="ECO:0000256" key="4">
    <source>
        <dbReference type="SAM" id="MobiDB-lite"/>
    </source>
</evidence>
<dbReference type="InterPro" id="IPR002932">
    <property type="entry name" value="Glu_synthdom"/>
</dbReference>
<evidence type="ECO:0000256" key="1">
    <source>
        <dbReference type="ARBA" id="ARBA00009716"/>
    </source>
</evidence>
<dbReference type="AlphaFoldDB" id="A0A2N7TZQ3"/>
<dbReference type="InterPro" id="IPR024188">
    <property type="entry name" value="GltB"/>
</dbReference>
<dbReference type="GO" id="GO:0006537">
    <property type="term" value="P:glutamate biosynthetic process"/>
    <property type="evidence" value="ECO:0007669"/>
    <property type="project" value="InterPro"/>
</dbReference>
<dbReference type="Gene3D" id="3.20.20.70">
    <property type="entry name" value="Aldolase class I"/>
    <property type="match status" value="1"/>
</dbReference>
<dbReference type="CDD" id="cd02808">
    <property type="entry name" value="GltS_FMN"/>
    <property type="match status" value="1"/>
</dbReference>
<dbReference type="PIRSF" id="PIRSF006429">
    <property type="entry name" value="GOGAT_lg_2"/>
    <property type="match status" value="1"/>
</dbReference>
<dbReference type="PANTHER" id="PTHR43819">
    <property type="entry name" value="ARCHAEAL-TYPE GLUTAMATE SYNTHASE [NADPH]"/>
    <property type="match status" value="1"/>
</dbReference>
<keyword evidence="2" id="KW-0560">Oxidoreductase</keyword>
<comment type="caution">
    <text evidence="6">The sequence shown here is derived from an EMBL/GenBank/DDBJ whole genome shotgun (WGS) entry which is preliminary data.</text>
</comment>
<dbReference type="OrthoDB" id="9795032at2"/>
<dbReference type="PANTHER" id="PTHR43819:SF1">
    <property type="entry name" value="ARCHAEAL-TYPE GLUTAMATE SYNTHASE [NADPH]"/>
    <property type="match status" value="1"/>
</dbReference>
<dbReference type="EMBL" id="PNRF01000033">
    <property type="protein sequence ID" value="PMR73661.1"/>
    <property type="molecule type" value="Genomic_DNA"/>
</dbReference>
<sequence length="444" mass="47203">MTDQTVNPSLRESATFGRDVIAEIQRAAETGIYDIRGGGAKRKVPHFDDLLFLGASMSRYPLEGYREKCGTDVVLGTRFARKPVVIDTPVTIAGMSFGSLSAQAKEALGRGATEVGTSTTTGDGGMTPEERGQSSRLVYQYLPSRYGMNPDDLRKADAIEVVLGQGAKPGGGGMLLGQKISDRVAQMRTLPKGIDQRSACRHPDWTGPDDLAIKIAELREITDWQVPIYIKVGATRTYYDVKLAVKAGADVVVLDGMQGGTAATQDVFIEHVGIPTMAAIPQAAQALQEMGVHREGVQLIVSGGIRNGADVAKAIALGADAVAIGTAALIALGDNHSRFEEEYRRIGSAAGFYDDYQEGKCPAGISTQDPTLSKRLDPVAGGRRLANYIRVLTLEAQTLARACGKSHLHHLEPEDLVALTVEAAAMARVPLAGTSWIPGHCPPA</sequence>
<comment type="similarity">
    <text evidence="1 3">Belongs to the glutamate synthase family.</text>
</comment>
<feature type="compositionally biased region" description="Low complexity" evidence="4">
    <location>
        <begin position="111"/>
        <end position="121"/>
    </location>
</feature>
<dbReference type="SUPFAM" id="SSF51395">
    <property type="entry name" value="FMN-linked oxidoreductases"/>
    <property type="match status" value="1"/>
</dbReference>
<dbReference type="InterPro" id="IPR043578">
    <property type="entry name" value="GltB_archl_type"/>
</dbReference>
<reference evidence="6 7" key="1">
    <citation type="submission" date="2018-01" db="EMBL/GenBank/DDBJ databases">
        <title>Halomonas endophytica sp. nov., isolated from storage liquid in the stems of Populus euphratica.</title>
        <authorList>
            <person name="Chen C."/>
        </authorList>
    </citation>
    <scope>NUCLEOTIDE SEQUENCE [LARGE SCALE GENOMIC DNA]</scope>
    <source>
        <strain evidence="6 7">MC28</strain>
    </source>
</reference>
<evidence type="ECO:0000256" key="2">
    <source>
        <dbReference type="ARBA" id="ARBA00023002"/>
    </source>
</evidence>
<feature type="domain" description="Glutamate synthase" evidence="5">
    <location>
        <begin position="359"/>
        <end position="405"/>
    </location>
</feature>
<protein>
    <submittedName>
        <fullName evidence="6">FMN-binding glutamate synthase family protein</fullName>
    </submittedName>
</protein>